<dbReference type="Pfam" id="PF13541">
    <property type="entry name" value="ChlI"/>
    <property type="match status" value="1"/>
</dbReference>
<name>A0L5V6_MAGMM</name>
<evidence type="ECO:0000256" key="2">
    <source>
        <dbReference type="ARBA" id="ARBA00022741"/>
    </source>
</evidence>
<dbReference type="KEGG" id="mgm:Mmc1_0830"/>
<accession>A0L5V6</accession>
<dbReference type="InterPro" id="IPR020568">
    <property type="entry name" value="Ribosomal_Su5_D2-typ_SF"/>
</dbReference>
<dbReference type="Pfam" id="PF13335">
    <property type="entry name" value="Mg_chelatase_C"/>
    <property type="match status" value="1"/>
</dbReference>
<dbReference type="HOGENOM" id="CLU_026145_1_1_5"/>
<dbReference type="AlphaFoldDB" id="A0L5V6"/>
<dbReference type="SUPFAM" id="SSF54211">
    <property type="entry name" value="Ribosomal protein S5 domain 2-like"/>
    <property type="match status" value="1"/>
</dbReference>
<dbReference type="PANTHER" id="PTHR32039:SF7">
    <property type="entry name" value="COMPETENCE PROTEIN COMM"/>
    <property type="match status" value="1"/>
</dbReference>
<dbReference type="PANTHER" id="PTHR32039">
    <property type="entry name" value="MAGNESIUM-CHELATASE SUBUNIT CHLI"/>
    <property type="match status" value="1"/>
</dbReference>
<dbReference type="InterPro" id="IPR000523">
    <property type="entry name" value="Mg_chelatse_chII-like_cat_dom"/>
</dbReference>
<reference evidence="5 6" key="2">
    <citation type="journal article" date="2012" name="Int. J. Syst. Evol. Microbiol.">
        <title>Magnetococcus marinus gen. nov., sp. nov., a marine, magnetotactic bacterium that represents a novel lineage (Magnetococcaceae fam. nov.; Magnetococcales ord. nov.) at the base of the Alphaproteobacteria.</title>
        <authorList>
            <person name="Bazylinski D.A."/>
            <person name="Williams T.J."/>
            <person name="Lefevre C.T."/>
            <person name="Berg R.J."/>
            <person name="Zhang C.L."/>
            <person name="Bowser S.S."/>
            <person name="Dean A.J."/>
            <person name="Beveridge T.J."/>
        </authorList>
    </citation>
    <scope>NUCLEOTIDE SEQUENCE [LARGE SCALE GENOMIC DNA]</scope>
    <source>
        <strain evidence="6">ATCC BAA-1437 / JCM 17883 / MC-1</strain>
    </source>
</reference>
<dbReference type="Gene3D" id="3.30.230.10">
    <property type="match status" value="1"/>
</dbReference>
<organism evidence="5 6">
    <name type="scientific">Magnetococcus marinus (strain ATCC BAA-1437 / JCM 17883 / MC-1)</name>
    <dbReference type="NCBI Taxonomy" id="156889"/>
    <lineage>
        <taxon>Bacteria</taxon>
        <taxon>Pseudomonadati</taxon>
        <taxon>Pseudomonadota</taxon>
        <taxon>Magnetococcia</taxon>
        <taxon>Magnetococcales</taxon>
        <taxon>Magnetococcaceae</taxon>
        <taxon>Magnetococcus</taxon>
    </lineage>
</organism>
<dbReference type="InterPro" id="IPR045006">
    <property type="entry name" value="CHLI-like"/>
</dbReference>
<comment type="similarity">
    <text evidence="1">Belongs to the Mg-chelatase subunits D/I family. ComM subfamily.</text>
</comment>
<proteinExistence type="inferred from homology"/>
<dbReference type="STRING" id="156889.Mmc1_0830"/>
<dbReference type="eggNOG" id="COG0606">
    <property type="taxonomic scope" value="Bacteria"/>
</dbReference>
<dbReference type="SMART" id="SM00382">
    <property type="entry name" value="AAA"/>
    <property type="match status" value="1"/>
</dbReference>
<dbReference type="GO" id="GO:0005524">
    <property type="term" value="F:ATP binding"/>
    <property type="evidence" value="ECO:0007669"/>
    <property type="project" value="UniProtKB-KW"/>
</dbReference>
<dbReference type="PRINTS" id="PR01657">
    <property type="entry name" value="MCMFAMILY"/>
</dbReference>
<dbReference type="GO" id="GO:0003677">
    <property type="term" value="F:DNA binding"/>
    <property type="evidence" value="ECO:0007669"/>
    <property type="project" value="InterPro"/>
</dbReference>
<evidence type="ECO:0000313" key="5">
    <source>
        <dbReference type="EMBL" id="ABK43349.1"/>
    </source>
</evidence>
<dbReference type="NCBIfam" id="TIGR00368">
    <property type="entry name" value="YifB family Mg chelatase-like AAA ATPase"/>
    <property type="match status" value="1"/>
</dbReference>
<gene>
    <name evidence="5" type="ordered locus">Mmc1_0830</name>
</gene>
<dbReference type="InterPro" id="IPR003593">
    <property type="entry name" value="AAA+_ATPase"/>
</dbReference>
<evidence type="ECO:0000256" key="1">
    <source>
        <dbReference type="ARBA" id="ARBA00006354"/>
    </source>
</evidence>
<dbReference type="Gene3D" id="3.40.50.300">
    <property type="entry name" value="P-loop containing nucleotide triphosphate hydrolases"/>
    <property type="match status" value="1"/>
</dbReference>
<evidence type="ECO:0000313" key="6">
    <source>
        <dbReference type="Proteomes" id="UP000002586"/>
    </source>
</evidence>
<dbReference type="InterPro" id="IPR001208">
    <property type="entry name" value="MCM_dom"/>
</dbReference>
<dbReference type="InterPro" id="IPR027417">
    <property type="entry name" value="P-loop_NTPase"/>
</dbReference>
<evidence type="ECO:0000259" key="4">
    <source>
        <dbReference type="SMART" id="SM00382"/>
    </source>
</evidence>
<keyword evidence="3" id="KW-0067">ATP-binding</keyword>
<dbReference type="InterPro" id="IPR004482">
    <property type="entry name" value="Mg_chelat-rel"/>
</dbReference>
<dbReference type="RefSeq" id="WP_011712509.1">
    <property type="nucleotide sequence ID" value="NC_008576.1"/>
</dbReference>
<dbReference type="Proteomes" id="UP000002586">
    <property type="component" value="Chromosome"/>
</dbReference>
<keyword evidence="6" id="KW-1185">Reference proteome</keyword>
<protein>
    <submittedName>
        <fullName evidence="5">Mg chelatase, subunit ChlI</fullName>
    </submittedName>
</protein>
<dbReference type="InterPro" id="IPR014721">
    <property type="entry name" value="Ribsml_uS5_D2-typ_fold_subgr"/>
</dbReference>
<sequence>MAWIDWDGLLMLARIYSIALEGVSAQTVEVEVDLANGLPSLNMVGLPEGAVREAKDRVRAALKNGGWQIPPKRVTINLAPANLPKSGSLYDLPMAVGMLCAMGVLAQEALQQTLLLGELALDGRVKPVPGCMPAALLAKRAGYAQLVVPMANAPEAALVAGVTVIAVENLAQLVAHLRGEGVIVPHQVQHDPLAQACHREAHVDFAEIKGQAHAKRALEIVAAGGHNILMSGPPGSGKSMLARALISILPPLSLDELLEVSAVYSVAGRLDAQQPWVAERPFRAPHHTASSVALVGGGSIPKPGEVSLAHHGVLFLDELPEYKRNVLEALREPLETGDVTIARASRSANYPAKFQLVCACNPCPCGHLGDSRHRCGCRPDEIQRYQGRLSGPLLDRIDLHLEVPPVAWEQLSSNQSEERSQTIRQRIAVGRQQQFARNGDGVVNARLSGRQLEKWAALDAPCRTLLAQAAKQLGFSARAYHRIQRLARTIADLEGATEIQPAHLAEAIQYRVTLKDRRPT</sequence>
<dbReference type="SUPFAM" id="SSF52540">
    <property type="entry name" value="P-loop containing nucleoside triphosphate hydrolases"/>
    <property type="match status" value="1"/>
</dbReference>
<keyword evidence="2" id="KW-0547">Nucleotide-binding</keyword>
<dbReference type="CDD" id="cd00009">
    <property type="entry name" value="AAA"/>
    <property type="match status" value="1"/>
</dbReference>
<evidence type="ECO:0000256" key="3">
    <source>
        <dbReference type="ARBA" id="ARBA00022840"/>
    </source>
</evidence>
<dbReference type="Pfam" id="PF01078">
    <property type="entry name" value="Mg_chelatase"/>
    <property type="match status" value="1"/>
</dbReference>
<dbReference type="InterPro" id="IPR025158">
    <property type="entry name" value="Mg_chelat-rel_C"/>
</dbReference>
<feature type="domain" description="AAA+ ATPase" evidence="4">
    <location>
        <begin position="224"/>
        <end position="407"/>
    </location>
</feature>
<dbReference type="EMBL" id="CP000471">
    <property type="protein sequence ID" value="ABK43349.1"/>
    <property type="molecule type" value="Genomic_DNA"/>
</dbReference>
<reference evidence="6" key="1">
    <citation type="journal article" date="2009" name="Appl. Environ. Microbiol.">
        <title>Complete genome sequence of the chemolithoautotrophic marine magnetotactic coccus strain MC-1.</title>
        <authorList>
            <person name="Schubbe S."/>
            <person name="Williams T.J."/>
            <person name="Xie G."/>
            <person name="Kiss H.E."/>
            <person name="Brettin T.S."/>
            <person name="Martinez D."/>
            <person name="Ross C.A."/>
            <person name="Schuler D."/>
            <person name="Cox B.L."/>
            <person name="Nealson K.H."/>
            <person name="Bazylinski D.A."/>
        </authorList>
    </citation>
    <scope>NUCLEOTIDE SEQUENCE [LARGE SCALE GENOMIC DNA]</scope>
    <source>
        <strain evidence="6">ATCC BAA-1437 / JCM 17883 / MC-1</strain>
    </source>
</reference>